<dbReference type="CDD" id="cd07262">
    <property type="entry name" value="VOC_like"/>
    <property type="match status" value="1"/>
</dbReference>
<gene>
    <name evidence="2" type="ORF">NM06_16095</name>
</gene>
<reference evidence="2 3" key="1">
    <citation type="submission" date="2014-10" db="EMBL/GenBank/DDBJ databases">
        <title>Genome sequencing of Vibrio sinaloensis T08.</title>
        <authorList>
            <person name="Chan K.-G."/>
            <person name="Mohamad N.I."/>
        </authorList>
    </citation>
    <scope>NUCLEOTIDE SEQUENCE [LARGE SCALE GENOMIC DNA]</scope>
    <source>
        <strain evidence="2 3">T08</strain>
    </source>
</reference>
<name>A0A0A5HQ40_PHOS4</name>
<dbReference type="RefSeq" id="WP_038192127.1">
    <property type="nucleotide sequence ID" value="NZ_JRWP01000041.1"/>
</dbReference>
<dbReference type="Pfam" id="PF00903">
    <property type="entry name" value="Glyoxalase"/>
    <property type="match status" value="1"/>
</dbReference>
<protein>
    <submittedName>
        <fullName evidence="2">Glyoxalase</fullName>
    </submittedName>
</protein>
<dbReference type="InterPro" id="IPR004360">
    <property type="entry name" value="Glyas_Fos-R_dOase_dom"/>
</dbReference>
<dbReference type="OrthoDB" id="9800438at2"/>
<evidence type="ECO:0000313" key="3">
    <source>
        <dbReference type="Proteomes" id="UP000030451"/>
    </source>
</evidence>
<dbReference type="SUPFAM" id="SSF54593">
    <property type="entry name" value="Glyoxalase/Bleomycin resistance protein/Dihydroxybiphenyl dioxygenase"/>
    <property type="match status" value="1"/>
</dbReference>
<accession>A0A0A5HQ40</accession>
<evidence type="ECO:0000313" key="2">
    <source>
        <dbReference type="EMBL" id="KGY07672.1"/>
    </source>
</evidence>
<feature type="domain" description="VOC" evidence="1">
    <location>
        <begin position="2"/>
        <end position="123"/>
    </location>
</feature>
<evidence type="ECO:0000259" key="1">
    <source>
        <dbReference type="PROSITE" id="PS51819"/>
    </source>
</evidence>
<dbReference type="PANTHER" id="PTHR35006:SF2">
    <property type="entry name" value="GLYOXALASE FAMILY PROTEIN (AFU_ORTHOLOGUE AFUA_5G14830)"/>
    <property type="match status" value="1"/>
</dbReference>
<dbReference type="Proteomes" id="UP000030451">
    <property type="component" value="Unassembled WGS sequence"/>
</dbReference>
<dbReference type="PROSITE" id="PS51819">
    <property type="entry name" value="VOC"/>
    <property type="match status" value="1"/>
</dbReference>
<dbReference type="InterPro" id="IPR037523">
    <property type="entry name" value="VOC_core"/>
</dbReference>
<organism evidence="2 3">
    <name type="scientific">Photobacterium sp. (strain ATCC 43367)</name>
    <dbReference type="NCBI Taxonomy" id="379097"/>
    <lineage>
        <taxon>Bacteria</taxon>
        <taxon>Pseudomonadati</taxon>
        <taxon>Pseudomonadota</taxon>
        <taxon>Gammaproteobacteria</taxon>
        <taxon>Vibrionales</taxon>
        <taxon>Vibrionaceae</taxon>
        <taxon>Vibrio</taxon>
        <taxon>Vibrio oreintalis group</taxon>
    </lineage>
</organism>
<dbReference type="EMBL" id="JRWP01000041">
    <property type="protein sequence ID" value="KGY07672.1"/>
    <property type="molecule type" value="Genomic_DNA"/>
</dbReference>
<dbReference type="InterPro" id="IPR029068">
    <property type="entry name" value="Glyas_Bleomycin-R_OHBP_Dase"/>
</dbReference>
<dbReference type="STRING" id="379097.SE23_15035"/>
<dbReference type="PANTHER" id="PTHR35006">
    <property type="entry name" value="GLYOXALASE FAMILY PROTEIN (AFU_ORTHOLOGUE AFUA_5G14830)"/>
    <property type="match status" value="1"/>
</dbReference>
<dbReference type="Gene3D" id="3.10.180.10">
    <property type="entry name" value="2,3-Dihydroxybiphenyl 1,2-Dioxygenase, domain 1"/>
    <property type="match status" value="1"/>
</dbReference>
<sequence>MILNHISLGTNHVERAITFYDSILKTLGVHRAHTIEGVAAAYGEQFEFWIGTPCDSQQATHGCGTHVAFNAPSREAVDAFYQSAIELGAQCEGKPGLRPEYGDTYYAAYVKDLDGNKIEAVHFS</sequence>
<comment type="caution">
    <text evidence="2">The sequence shown here is derived from an EMBL/GenBank/DDBJ whole genome shotgun (WGS) entry which is preliminary data.</text>
</comment>
<dbReference type="AlphaFoldDB" id="A0A0A5HQ40"/>
<proteinExistence type="predicted"/>